<sequence>MAISNTKRILVIQFFVIITLLFLKIPVVSALSFNFSSFSSNGENMTYQRAYPQNQVILLASGNGMFGRATYYKPLRLWDNATENLTDFTTHFSFIIDSQNRSAYGDGLTFFLAPQVSMIPVNATRGGSFGLANDDERLNSTSNPFFAVEFDIYQNHYDPPSSREHVGIDINSLQSVKTVAWWSDVMGGRRNEAWINYNSSTKNLSVEFTGFRNGTIVKQHLDYKVDLRLYLPEFVTFGFSGATGNATATHTVNSWEFSSSLEDGNSTNPPMPVSPNLVDGRRKRKTGLAVGLGIVGGVLVAGLVLIRLACFGLLYLHEEWEQCVLHRDIKSSNIMLDSNFNSKLGDFGLATFVDHAKGSHATGLAGTQGYMAPECLKTKKTSKESDVFSFGVVALEIACGRKSIEHKYEEDQVSLVPWVWESYRNERLLAIADKKLCMNFDVKQMECLLIVGLLCAHPDRNRRPSIRQAIQFLNFELALPNLPPNMPASNYDHMLYTAAAIGSSHAPSQSLTILR</sequence>
<dbReference type="Proteomes" id="UP001163603">
    <property type="component" value="Chromosome 14"/>
</dbReference>
<proteinExistence type="predicted"/>
<evidence type="ECO:0000313" key="2">
    <source>
        <dbReference type="Proteomes" id="UP001163603"/>
    </source>
</evidence>
<name>A0ACC0X5R3_9ROSI</name>
<gene>
    <name evidence="1" type="ORF">Pint_33487</name>
</gene>
<keyword evidence="2" id="KW-1185">Reference proteome</keyword>
<reference evidence="2" key="1">
    <citation type="journal article" date="2023" name="G3 (Bethesda)">
        <title>Genome assembly and association tests identify interacting loci associated with vigor, precocity, and sex in interspecific pistachio rootstocks.</title>
        <authorList>
            <person name="Palmer W."/>
            <person name="Jacygrad E."/>
            <person name="Sagayaradj S."/>
            <person name="Cavanaugh K."/>
            <person name="Han R."/>
            <person name="Bertier L."/>
            <person name="Beede B."/>
            <person name="Kafkas S."/>
            <person name="Golino D."/>
            <person name="Preece J."/>
            <person name="Michelmore R."/>
        </authorList>
    </citation>
    <scope>NUCLEOTIDE SEQUENCE [LARGE SCALE GENOMIC DNA]</scope>
</reference>
<comment type="caution">
    <text evidence="1">The sequence shown here is derived from an EMBL/GenBank/DDBJ whole genome shotgun (WGS) entry which is preliminary data.</text>
</comment>
<accession>A0ACC0X5R3</accession>
<dbReference type="EMBL" id="CM047749">
    <property type="protein sequence ID" value="KAJ0010997.1"/>
    <property type="molecule type" value="Genomic_DNA"/>
</dbReference>
<evidence type="ECO:0000313" key="1">
    <source>
        <dbReference type="EMBL" id="KAJ0010997.1"/>
    </source>
</evidence>
<organism evidence="1 2">
    <name type="scientific">Pistacia integerrima</name>
    <dbReference type="NCBI Taxonomy" id="434235"/>
    <lineage>
        <taxon>Eukaryota</taxon>
        <taxon>Viridiplantae</taxon>
        <taxon>Streptophyta</taxon>
        <taxon>Embryophyta</taxon>
        <taxon>Tracheophyta</taxon>
        <taxon>Spermatophyta</taxon>
        <taxon>Magnoliopsida</taxon>
        <taxon>eudicotyledons</taxon>
        <taxon>Gunneridae</taxon>
        <taxon>Pentapetalae</taxon>
        <taxon>rosids</taxon>
        <taxon>malvids</taxon>
        <taxon>Sapindales</taxon>
        <taxon>Anacardiaceae</taxon>
        <taxon>Pistacia</taxon>
    </lineage>
</organism>
<protein>
    <submittedName>
        <fullName evidence="1">Uncharacterized protein</fullName>
    </submittedName>
</protein>